<reference evidence="3" key="1">
    <citation type="journal article" date="2019" name="Int. J. Syst. Evol. Microbiol.">
        <title>The Global Catalogue of Microorganisms (GCM) 10K type strain sequencing project: providing services to taxonomists for standard genome sequencing and annotation.</title>
        <authorList>
            <consortium name="The Broad Institute Genomics Platform"/>
            <consortium name="The Broad Institute Genome Sequencing Center for Infectious Disease"/>
            <person name="Wu L."/>
            <person name="Ma J."/>
        </authorList>
    </citation>
    <scope>NUCLEOTIDE SEQUENCE [LARGE SCALE GENOMIC DNA]</scope>
    <source>
        <strain evidence="3">NBRC 108565</strain>
    </source>
</reference>
<evidence type="ECO:0000256" key="1">
    <source>
        <dbReference type="SAM" id="MobiDB-lite"/>
    </source>
</evidence>
<evidence type="ECO:0000313" key="2">
    <source>
        <dbReference type="EMBL" id="BDZ43487.1"/>
    </source>
</evidence>
<protein>
    <recommendedName>
        <fullName evidence="4">AbiEi antitoxin C-terminal domain-containing protein</fullName>
    </recommendedName>
</protein>
<accession>A0ABM8G5T7</accession>
<feature type="region of interest" description="Disordered" evidence="1">
    <location>
        <begin position="131"/>
        <end position="157"/>
    </location>
</feature>
<name>A0ABM8G5T7_9CELL</name>
<evidence type="ECO:0008006" key="4">
    <source>
        <dbReference type="Google" id="ProtNLM"/>
    </source>
</evidence>
<sequence>MGPDPGPIVHSSQVGGAVAFQTLVRDGVLRHLLDDVGVRAGADVDPGMRAEAALTRTRLPSATIGGLGAAWIHAGGPVPDELDVLVPPGHGAPAPRPGCSPRYVRLTQDERVVIDGVPVTSVLRTALDVATAPARGSRDGDGDGDGGGGDRARTRDRERATDALDRLVRVCGLDLDHVVHALELKQRWRGRTQAVALVHEARRSGHRAAPAAVA</sequence>
<dbReference type="Proteomes" id="UP001321475">
    <property type="component" value="Chromosome"/>
</dbReference>
<evidence type="ECO:0000313" key="3">
    <source>
        <dbReference type="Proteomes" id="UP001321475"/>
    </source>
</evidence>
<proteinExistence type="predicted"/>
<organism evidence="2 3">
    <name type="scientific">Paraoerskovia sediminicola</name>
    <dbReference type="NCBI Taxonomy" id="1138587"/>
    <lineage>
        <taxon>Bacteria</taxon>
        <taxon>Bacillati</taxon>
        <taxon>Actinomycetota</taxon>
        <taxon>Actinomycetes</taxon>
        <taxon>Micrococcales</taxon>
        <taxon>Cellulomonadaceae</taxon>
        <taxon>Paraoerskovia</taxon>
    </lineage>
</organism>
<keyword evidence="3" id="KW-1185">Reference proteome</keyword>
<dbReference type="EMBL" id="AP027729">
    <property type="protein sequence ID" value="BDZ43487.1"/>
    <property type="molecule type" value="Genomic_DNA"/>
</dbReference>
<gene>
    <name evidence="2" type="ORF">GCM10025865_27860</name>
</gene>
<feature type="compositionally biased region" description="Basic and acidic residues" evidence="1">
    <location>
        <begin position="148"/>
        <end position="157"/>
    </location>
</feature>